<evidence type="ECO:0000256" key="2">
    <source>
        <dbReference type="ARBA" id="ARBA00009936"/>
    </source>
</evidence>
<sequence>MSSLNASSKRPQTLSSTSGPVGQKQVLSMDAWESTILLEGRQLESITAWKKQSDENPLPLKFEEEHIAPSSRPGTPLRALKQREGSIRPSSRPGTPVLNATVNARGRHSLHPVNPIHTPQQFHDWFALIERSIQHSQESHFRTHLSQLTSHLDKFQDLNETLDRVDGQVIQMLSAWKSVEDGGRSLQEASEQLVEEKNRLVQVTDAISARLAYFQELERATRMLNHPGDDLVLQPDFLIMVERVDICLEFLQSHRNYREADIYILRFQQCLIRAMSLIKIFFTASIRTLSSEVERHLAEKTTSTLSITHSLYSKFASLATQMAPLLSEFERRAIIHPSDLQSLLDECQATYLATRKTLLTPRILTEVKGLDPAHSEIVELTRTGCGYLRQLCEDEFTLYRRFFSSGEERLYRYLETLCDFLYDDLRPRILHEQRINVLCEVCTVLQALMVIGNDIQGDEEDDAEERESVVPETPKEVTDSSRMQKLHIAPLLQMILQDAQTRLVFKAQAIVQSDVRLHVPTEDDLRYPEKLIQYRTARAERQKARADAEEDAQSDDDQETIEQRRSWYPSVGKAAWIMGMLQEFVKPAIFRDIAQEAIAFSREALEVASQRIAAKDTPSAKVDAKLFLIHHLLILKDLTTEVDFNAGKPDTEQLPSTSEGIFGIPLFRPVALLGGLASLGVPKLLSGAETPLNIDQELKLVCERLISDCVSAATLPVRTFVQRSSAYLNTFTTAPLNEKSDLLSQDFATPEQALETNREFKRVCEQEVRTWISRVRLFLDDERTVSALVSPLQHQIVEEYALFRGLLTGRYGQELLLETYTEMGLMNELRQWLA</sequence>
<feature type="compositionally biased region" description="Basic and acidic residues" evidence="9">
    <location>
        <begin position="466"/>
        <end position="479"/>
    </location>
</feature>
<dbReference type="GO" id="GO:0017119">
    <property type="term" value="C:Golgi transport complex"/>
    <property type="evidence" value="ECO:0007669"/>
    <property type="project" value="TreeGrafter"/>
</dbReference>
<dbReference type="InterPro" id="IPR048685">
    <property type="entry name" value="COG3_C"/>
</dbReference>
<feature type="domain" description="Conserved oligomeric Golgi complex subunit 3 C-terminal" evidence="11">
    <location>
        <begin position="309"/>
        <end position="651"/>
    </location>
</feature>
<dbReference type="AlphaFoldDB" id="G4TN68"/>
<dbReference type="FunCoup" id="G4TN68">
    <property type="interactions" value="593"/>
</dbReference>
<evidence type="ECO:0000259" key="10">
    <source>
        <dbReference type="Pfam" id="PF04136"/>
    </source>
</evidence>
<dbReference type="Pfam" id="PF20671">
    <property type="entry name" value="COG3_C"/>
    <property type="match status" value="1"/>
</dbReference>
<dbReference type="OrthoDB" id="296793at2759"/>
<evidence type="ECO:0000256" key="9">
    <source>
        <dbReference type="SAM" id="MobiDB-lite"/>
    </source>
</evidence>
<keyword evidence="7" id="KW-0472">Membrane</keyword>
<dbReference type="InterPro" id="IPR048320">
    <property type="entry name" value="COG3_N"/>
</dbReference>
<keyword evidence="13" id="KW-1185">Reference proteome</keyword>
<dbReference type="GO" id="GO:0006886">
    <property type="term" value="P:intracellular protein transport"/>
    <property type="evidence" value="ECO:0007669"/>
    <property type="project" value="InterPro"/>
</dbReference>
<evidence type="ECO:0000259" key="11">
    <source>
        <dbReference type="Pfam" id="PF20671"/>
    </source>
</evidence>
<evidence type="ECO:0000256" key="4">
    <source>
        <dbReference type="ARBA" id="ARBA00022448"/>
    </source>
</evidence>
<dbReference type="GO" id="GO:0007030">
    <property type="term" value="P:Golgi organization"/>
    <property type="evidence" value="ECO:0007669"/>
    <property type="project" value="TreeGrafter"/>
</dbReference>
<dbReference type="Proteomes" id="UP000007148">
    <property type="component" value="Unassembled WGS sequence"/>
</dbReference>
<dbReference type="PANTHER" id="PTHR13302:SF8">
    <property type="entry name" value="CONSERVED OLIGOMERIC GOLGI COMPLEX SUBUNIT 3"/>
    <property type="match status" value="1"/>
</dbReference>
<feature type="region of interest" description="Disordered" evidence="9">
    <location>
        <begin position="542"/>
        <end position="564"/>
    </location>
</feature>
<keyword evidence="6" id="KW-0333">Golgi apparatus</keyword>
<feature type="domain" description="Conserved oligomeric Golgi complex subunit 3 N-terminal" evidence="10">
    <location>
        <begin position="144"/>
        <end position="287"/>
    </location>
</feature>
<evidence type="ECO:0000256" key="1">
    <source>
        <dbReference type="ARBA" id="ARBA00004395"/>
    </source>
</evidence>
<dbReference type="Pfam" id="PF04136">
    <property type="entry name" value="COG3_N"/>
    <property type="match status" value="1"/>
</dbReference>
<protein>
    <recommendedName>
        <fullName evidence="3">Conserved oligomeric Golgi complex subunit 3</fullName>
    </recommendedName>
    <alternativeName>
        <fullName evidence="8">Component of oligomeric Golgi complex 3</fullName>
    </alternativeName>
</protein>
<keyword evidence="4" id="KW-0813">Transport</keyword>
<evidence type="ECO:0000256" key="6">
    <source>
        <dbReference type="ARBA" id="ARBA00023034"/>
    </source>
</evidence>
<feature type="region of interest" description="Disordered" evidence="9">
    <location>
        <begin position="456"/>
        <end position="480"/>
    </location>
</feature>
<evidence type="ECO:0000256" key="3">
    <source>
        <dbReference type="ARBA" id="ARBA00020976"/>
    </source>
</evidence>
<feature type="compositionally biased region" description="Polar residues" evidence="9">
    <location>
        <begin position="1"/>
        <end position="20"/>
    </location>
</feature>
<dbReference type="GO" id="GO:0005801">
    <property type="term" value="C:cis-Golgi network"/>
    <property type="evidence" value="ECO:0007669"/>
    <property type="project" value="InterPro"/>
</dbReference>
<comment type="caution">
    <text evidence="12">The sequence shown here is derived from an EMBL/GenBank/DDBJ whole genome shotgun (WGS) entry which is preliminary data.</text>
</comment>
<dbReference type="OMA" id="DEFELWG"/>
<comment type="subcellular location">
    <subcellularLocation>
        <location evidence="1">Golgi apparatus membrane</location>
        <topology evidence="1">Peripheral membrane protein</topology>
    </subcellularLocation>
</comment>
<proteinExistence type="inferred from homology"/>
<dbReference type="GO" id="GO:0000139">
    <property type="term" value="C:Golgi membrane"/>
    <property type="evidence" value="ECO:0007669"/>
    <property type="project" value="UniProtKB-SubCell"/>
</dbReference>
<evidence type="ECO:0000256" key="7">
    <source>
        <dbReference type="ARBA" id="ARBA00023136"/>
    </source>
</evidence>
<evidence type="ECO:0000313" key="13">
    <source>
        <dbReference type="Proteomes" id="UP000007148"/>
    </source>
</evidence>
<keyword evidence="5" id="KW-0653">Protein transport</keyword>
<dbReference type="InterPro" id="IPR007265">
    <property type="entry name" value="COG_su3"/>
</dbReference>
<feature type="compositionally biased region" description="Acidic residues" evidence="9">
    <location>
        <begin position="548"/>
        <end position="560"/>
    </location>
</feature>
<evidence type="ECO:0000256" key="8">
    <source>
        <dbReference type="ARBA" id="ARBA00031339"/>
    </source>
</evidence>
<dbReference type="PANTHER" id="PTHR13302">
    <property type="entry name" value="CONSERVED OLIGOMERIC GOLGI COMPLEX COMPONENT 3"/>
    <property type="match status" value="1"/>
</dbReference>
<comment type="similarity">
    <text evidence="2">Belongs to the COG3 family.</text>
</comment>
<dbReference type="InParanoid" id="G4TN68"/>
<evidence type="ECO:0000313" key="12">
    <source>
        <dbReference type="EMBL" id="CCA72753.1"/>
    </source>
</evidence>
<organism evidence="12 13">
    <name type="scientific">Serendipita indica (strain DSM 11827)</name>
    <name type="common">Root endophyte fungus</name>
    <name type="synonym">Piriformospora indica</name>
    <dbReference type="NCBI Taxonomy" id="1109443"/>
    <lineage>
        <taxon>Eukaryota</taxon>
        <taxon>Fungi</taxon>
        <taxon>Dikarya</taxon>
        <taxon>Basidiomycota</taxon>
        <taxon>Agaricomycotina</taxon>
        <taxon>Agaricomycetes</taxon>
        <taxon>Sebacinales</taxon>
        <taxon>Serendipitaceae</taxon>
        <taxon>Serendipita</taxon>
    </lineage>
</organism>
<dbReference type="STRING" id="1109443.G4TN68"/>
<evidence type="ECO:0000256" key="5">
    <source>
        <dbReference type="ARBA" id="ARBA00022927"/>
    </source>
</evidence>
<feature type="region of interest" description="Disordered" evidence="9">
    <location>
        <begin position="1"/>
        <end position="26"/>
    </location>
</feature>
<dbReference type="EMBL" id="CAFZ01000181">
    <property type="protein sequence ID" value="CCA72753.1"/>
    <property type="molecule type" value="Genomic_DNA"/>
</dbReference>
<dbReference type="eggNOG" id="KOG2604">
    <property type="taxonomic scope" value="Eukaryota"/>
</dbReference>
<feature type="compositionally biased region" description="Acidic residues" evidence="9">
    <location>
        <begin position="456"/>
        <end position="465"/>
    </location>
</feature>
<dbReference type="HOGENOM" id="CLU_011639_1_0_1"/>
<reference evidence="12 13" key="1">
    <citation type="journal article" date="2011" name="PLoS Pathog.">
        <title>Endophytic Life Strategies Decoded by Genome and Transcriptome Analyses of the Mutualistic Root Symbiont Piriformospora indica.</title>
        <authorList>
            <person name="Zuccaro A."/>
            <person name="Lahrmann U."/>
            <person name="Guldener U."/>
            <person name="Langen G."/>
            <person name="Pfiffi S."/>
            <person name="Biedenkopf D."/>
            <person name="Wong P."/>
            <person name="Samans B."/>
            <person name="Grimm C."/>
            <person name="Basiewicz M."/>
            <person name="Murat C."/>
            <person name="Martin F."/>
            <person name="Kogel K.H."/>
        </authorList>
    </citation>
    <scope>NUCLEOTIDE SEQUENCE [LARGE SCALE GENOMIC DNA]</scope>
    <source>
        <strain evidence="12 13">DSM 11827</strain>
    </source>
</reference>
<gene>
    <name evidence="12" type="ORF">PIIN_06691</name>
</gene>
<accession>G4TN68</accession>
<dbReference type="GO" id="GO:0006891">
    <property type="term" value="P:intra-Golgi vesicle-mediated transport"/>
    <property type="evidence" value="ECO:0007669"/>
    <property type="project" value="TreeGrafter"/>
</dbReference>
<name>G4TN68_SERID</name>